<sequence length="494" mass="56145">MIWCPFTFTSLVLLWLPIGSHATQKTLVLTDSAFEWNLNTLPNPNATGHLIFNTVSSLLQHWPNTRYHNGHTIVPGTIPIGTLLYHGRTDPDVPLTREWASTDPEFARLFCFEFGQCWILTLVTTRPLRVLYFDGSSATKMPDGPMDTQDIFAWGAVMPERATVDWDYRRLHRMCDLGDTLGIDAFVRMQLNFEIMLCNFTDGVQTVSLSRLQFEPRFPHHAYSYILSSTWHDHFPGEPRIQLDLTHAISLYDTALAPSLVSRRYGQDRRAHRVLGIDQRDVEAVAARVRAIPFSSRVSRIDWRTLFQVIRDRYAERLDALHSTLHDASDDSAPRAFRLLQMLLAPYLVHSAVPPPADTNTAWAAPVFRLCATAHTSFAESMNHTFTASEHMLLSATKETIREICRSLVGMWAIGVLELRDSKTISDVVGDQWRVDIDSLLGWLDWDSWIACRPACAFDESCYLPGAPFSMGEWNVSKPRCVRLFEPYSDIGIS</sequence>
<comment type="caution">
    <text evidence="2">The sequence shown here is derived from an EMBL/GenBank/DDBJ whole genome shotgun (WGS) entry which is preliminary data.</text>
</comment>
<feature type="chain" id="PRO_5042135293" evidence="1">
    <location>
        <begin position="23"/>
        <end position="494"/>
    </location>
</feature>
<organism evidence="2 3">
    <name type="scientific">Mycena pura</name>
    <dbReference type="NCBI Taxonomy" id="153505"/>
    <lineage>
        <taxon>Eukaryota</taxon>
        <taxon>Fungi</taxon>
        <taxon>Dikarya</taxon>
        <taxon>Basidiomycota</taxon>
        <taxon>Agaricomycotina</taxon>
        <taxon>Agaricomycetes</taxon>
        <taxon>Agaricomycetidae</taxon>
        <taxon>Agaricales</taxon>
        <taxon>Marasmiineae</taxon>
        <taxon>Mycenaceae</taxon>
        <taxon>Mycena</taxon>
    </lineage>
</organism>
<feature type="signal peptide" evidence="1">
    <location>
        <begin position="1"/>
        <end position="22"/>
    </location>
</feature>
<dbReference type="InterPro" id="IPR038921">
    <property type="entry name" value="YOR389W-like"/>
</dbReference>
<evidence type="ECO:0000313" key="3">
    <source>
        <dbReference type="Proteomes" id="UP001219525"/>
    </source>
</evidence>
<keyword evidence="3" id="KW-1185">Reference proteome</keyword>
<reference evidence="2" key="1">
    <citation type="submission" date="2023-03" db="EMBL/GenBank/DDBJ databases">
        <title>Massive genome expansion in bonnet fungi (Mycena s.s.) driven by repeated elements and novel gene families across ecological guilds.</title>
        <authorList>
            <consortium name="Lawrence Berkeley National Laboratory"/>
            <person name="Harder C.B."/>
            <person name="Miyauchi S."/>
            <person name="Viragh M."/>
            <person name="Kuo A."/>
            <person name="Thoen E."/>
            <person name="Andreopoulos B."/>
            <person name="Lu D."/>
            <person name="Skrede I."/>
            <person name="Drula E."/>
            <person name="Henrissat B."/>
            <person name="Morin E."/>
            <person name="Kohler A."/>
            <person name="Barry K."/>
            <person name="LaButti K."/>
            <person name="Morin E."/>
            <person name="Salamov A."/>
            <person name="Lipzen A."/>
            <person name="Mereny Z."/>
            <person name="Hegedus B."/>
            <person name="Baldrian P."/>
            <person name="Stursova M."/>
            <person name="Weitz H."/>
            <person name="Taylor A."/>
            <person name="Grigoriev I.V."/>
            <person name="Nagy L.G."/>
            <person name="Martin F."/>
            <person name="Kauserud H."/>
        </authorList>
    </citation>
    <scope>NUCLEOTIDE SEQUENCE</scope>
    <source>
        <strain evidence="2">9144</strain>
    </source>
</reference>
<name>A0AAD6VB99_9AGAR</name>
<gene>
    <name evidence="2" type="ORF">GGX14DRAFT_634767</name>
</gene>
<keyword evidence="1" id="KW-0732">Signal</keyword>
<evidence type="ECO:0000313" key="2">
    <source>
        <dbReference type="EMBL" id="KAJ7207996.1"/>
    </source>
</evidence>
<evidence type="ECO:0000256" key="1">
    <source>
        <dbReference type="SAM" id="SignalP"/>
    </source>
</evidence>
<dbReference type="Proteomes" id="UP001219525">
    <property type="component" value="Unassembled WGS sequence"/>
</dbReference>
<dbReference type="EMBL" id="JARJCW010000035">
    <property type="protein sequence ID" value="KAJ7207996.1"/>
    <property type="molecule type" value="Genomic_DNA"/>
</dbReference>
<protein>
    <submittedName>
        <fullName evidence="2">Uncharacterized protein</fullName>
    </submittedName>
</protein>
<dbReference type="AlphaFoldDB" id="A0AAD6VB99"/>
<proteinExistence type="predicted"/>
<dbReference type="PANTHER" id="PTHR35204">
    <property type="entry name" value="YALI0A21131P"/>
    <property type="match status" value="1"/>
</dbReference>
<dbReference type="PANTHER" id="PTHR35204:SF1">
    <property type="entry name" value="ENTEROTOXIN"/>
    <property type="match status" value="1"/>
</dbReference>
<accession>A0AAD6VB99</accession>